<name>H8Z2M7_9GAMM</name>
<evidence type="ECO:0000313" key="2">
    <source>
        <dbReference type="EMBL" id="EIC22720.1"/>
    </source>
</evidence>
<dbReference type="InterPro" id="IPR002645">
    <property type="entry name" value="STAS_dom"/>
</dbReference>
<accession>H8Z2M7</accession>
<dbReference type="HOGENOM" id="CLU_110738_0_0_6"/>
<dbReference type="PROSITE" id="PS50801">
    <property type="entry name" value="STAS"/>
    <property type="match status" value="1"/>
</dbReference>
<evidence type="ECO:0000259" key="1">
    <source>
        <dbReference type="PROSITE" id="PS50801"/>
    </source>
</evidence>
<evidence type="ECO:0000313" key="3">
    <source>
        <dbReference type="Proteomes" id="UP000002964"/>
    </source>
</evidence>
<feature type="domain" description="STAS" evidence="1">
    <location>
        <begin position="118"/>
        <end position="217"/>
    </location>
</feature>
<reference evidence="3" key="1">
    <citation type="submission" date="2011-06" db="EMBL/GenBank/DDBJ databases">
        <authorList>
            <consortium name="US DOE Joint Genome Institute (JGI-PGF)"/>
            <person name="Lucas S."/>
            <person name="Han J."/>
            <person name="Lapidus A."/>
            <person name="Cheng J.-F."/>
            <person name="Goodwin L."/>
            <person name="Pitluck S."/>
            <person name="Peters L."/>
            <person name="Land M.L."/>
            <person name="Hauser L."/>
            <person name="Vogl K."/>
            <person name="Liu Z."/>
            <person name="Overmann J."/>
            <person name="Frigaard N.-U."/>
            <person name="Bryant D.A."/>
            <person name="Woyke T.J."/>
        </authorList>
    </citation>
    <scope>NUCLEOTIDE SEQUENCE [LARGE SCALE GENOMIC DNA]</scope>
    <source>
        <strain evidence="3">970</strain>
    </source>
</reference>
<dbReference type="SUPFAM" id="SSF52091">
    <property type="entry name" value="SpoIIaa-like"/>
    <property type="match status" value="1"/>
</dbReference>
<dbReference type="CDD" id="cd07043">
    <property type="entry name" value="STAS_anti-anti-sigma_factors"/>
    <property type="match status" value="1"/>
</dbReference>
<protein>
    <submittedName>
        <fullName evidence="2">Anti-anti-sigma regulatory factor (Antagonist of anti-sigma factor)</fullName>
    </submittedName>
</protein>
<dbReference type="AlphaFoldDB" id="H8Z2M7"/>
<dbReference type="Proteomes" id="UP000002964">
    <property type="component" value="Unassembled WGS sequence"/>
</dbReference>
<dbReference type="InterPro" id="IPR036513">
    <property type="entry name" value="STAS_dom_sf"/>
</dbReference>
<gene>
    <name evidence="2" type="ORF">Thi970DRAFT_03000</name>
</gene>
<dbReference type="Gene3D" id="3.30.750.24">
    <property type="entry name" value="STAS domain"/>
    <property type="match status" value="1"/>
</dbReference>
<proteinExistence type="predicted"/>
<sequence>MIRAWVGDYSGLKDQDFADHPWGGLAGYFPDQRQGAETRRRGIFSIVPGGVAMKLRKGLSSGASAVVEASVSPGPFTREAIFCQPSSRPLSHSDQQVLLSPELQGERRHHSGDIVMGEELAWNRKSNTLVVRLGEQLDLRLVGLIRRAIEALLTVKPLTLVVDLSATEKVFDSGVTLLLLLNHHAGHLRERILLANCGPTVYCRLARAGILHHFRWS</sequence>
<reference evidence="2 3" key="2">
    <citation type="submission" date="2011-11" db="EMBL/GenBank/DDBJ databases">
        <authorList>
            <consortium name="US DOE Joint Genome Institute"/>
            <person name="Lucas S."/>
            <person name="Han J."/>
            <person name="Lapidus A."/>
            <person name="Cheng J.-F."/>
            <person name="Goodwin L."/>
            <person name="Pitluck S."/>
            <person name="Peters L."/>
            <person name="Ovchinnikova G."/>
            <person name="Zhang X."/>
            <person name="Detter J.C."/>
            <person name="Han C."/>
            <person name="Tapia R."/>
            <person name="Land M."/>
            <person name="Hauser L."/>
            <person name="Kyrpides N."/>
            <person name="Ivanova N."/>
            <person name="Pagani I."/>
            <person name="Vogl K."/>
            <person name="Liu Z."/>
            <person name="Overmann J."/>
            <person name="Frigaard N.-U."/>
            <person name="Bryant D."/>
            <person name="Woyke T."/>
        </authorList>
    </citation>
    <scope>NUCLEOTIDE SEQUENCE [LARGE SCALE GENOMIC DNA]</scope>
    <source>
        <strain evidence="2 3">970</strain>
    </source>
</reference>
<organism evidence="2 3">
    <name type="scientific">Thiorhodovibrio frisius</name>
    <dbReference type="NCBI Taxonomy" id="631362"/>
    <lineage>
        <taxon>Bacteria</taxon>
        <taxon>Pseudomonadati</taxon>
        <taxon>Pseudomonadota</taxon>
        <taxon>Gammaproteobacteria</taxon>
        <taxon>Chromatiales</taxon>
        <taxon>Chromatiaceae</taxon>
        <taxon>Thiorhodovibrio</taxon>
    </lineage>
</organism>
<dbReference type="EMBL" id="JH603169">
    <property type="protein sequence ID" value="EIC22720.1"/>
    <property type="molecule type" value="Genomic_DNA"/>
</dbReference>
<keyword evidence="3" id="KW-1185">Reference proteome</keyword>